<feature type="compositionally biased region" description="Low complexity" evidence="1">
    <location>
        <begin position="7"/>
        <end position="18"/>
    </location>
</feature>
<name>F0XUI4_GROCL</name>
<proteinExistence type="predicted"/>
<dbReference type="Proteomes" id="UP000007796">
    <property type="component" value="Unassembled WGS sequence"/>
</dbReference>
<sequence length="223" mass="24971">MVKRPAEYPAAPSAAAMPARKRSRLVGAKTALPVADEAWRAKMMRTKDAVVLRAKTRKNYAKIKARTLAADGVDGEGEGEKKRDQEGMHPDRQARLGDDEETQTSAQSRPHSRRPDGENGERRPQITLPRAQRRPSRAKTDTLLKAQQEADQHRAEAERRAAEREEKRAERTRMQKAMVRARRVDGGGGGGASSRRGGQLGPDRRKLGRESEVLLDRVRRLMK</sequence>
<dbReference type="OrthoDB" id="10534430at2759"/>
<feature type="region of interest" description="Disordered" evidence="1">
    <location>
        <begin position="1"/>
        <end position="24"/>
    </location>
</feature>
<protein>
    <recommendedName>
        <fullName evidence="4">rRNA-processing protein FYV7</fullName>
    </recommendedName>
</protein>
<accession>F0XUI4</accession>
<gene>
    <name evidence="2" type="ORF">CMQ_4395</name>
</gene>
<keyword evidence="3" id="KW-1185">Reference proteome</keyword>
<evidence type="ECO:0000313" key="3">
    <source>
        <dbReference type="Proteomes" id="UP000007796"/>
    </source>
</evidence>
<dbReference type="eggNOG" id="ENOG502SBYU">
    <property type="taxonomic scope" value="Eukaryota"/>
</dbReference>
<reference evidence="2 3" key="1">
    <citation type="journal article" date="2011" name="Proc. Natl. Acad. Sci. U.S.A.">
        <title>Genome and transcriptome analyses of the mountain pine beetle-fungal symbiont Grosmannia clavigera, a lodgepole pine pathogen.</title>
        <authorList>
            <person name="DiGuistini S."/>
            <person name="Wang Y."/>
            <person name="Liao N.Y."/>
            <person name="Taylor G."/>
            <person name="Tanguay P."/>
            <person name="Feau N."/>
            <person name="Henrissat B."/>
            <person name="Chan S.K."/>
            <person name="Hesse-Orce U."/>
            <person name="Alamouti S.M."/>
            <person name="Tsui C.K.M."/>
            <person name="Docking R.T."/>
            <person name="Levasseur A."/>
            <person name="Haridas S."/>
            <person name="Robertson G."/>
            <person name="Birol I."/>
            <person name="Holt R.A."/>
            <person name="Marra M.A."/>
            <person name="Hamelin R.C."/>
            <person name="Hirst M."/>
            <person name="Jones S.J.M."/>
            <person name="Bohlmann J."/>
            <person name="Breuil C."/>
        </authorList>
    </citation>
    <scope>NUCLEOTIDE SEQUENCE [LARGE SCALE GENOMIC DNA]</scope>
    <source>
        <strain evidence="3">kw1407 / UAMH 11150</strain>
    </source>
</reference>
<feature type="compositionally biased region" description="Basic and acidic residues" evidence="1">
    <location>
        <begin position="113"/>
        <end position="124"/>
    </location>
</feature>
<feature type="compositionally biased region" description="Basic and acidic residues" evidence="1">
    <location>
        <begin position="78"/>
        <end position="97"/>
    </location>
</feature>
<dbReference type="InParanoid" id="F0XUI4"/>
<dbReference type="EMBL" id="GL630006">
    <property type="protein sequence ID" value="EFW98543.1"/>
    <property type="molecule type" value="Genomic_DNA"/>
</dbReference>
<dbReference type="GeneID" id="25977601"/>
<evidence type="ECO:0000256" key="1">
    <source>
        <dbReference type="SAM" id="MobiDB-lite"/>
    </source>
</evidence>
<dbReference type="RefSeq" id="XP_014168026.1">
    <property type="nucleotide sequence ID" value="XM_014312551.1"/>
</dbReference>
<evidence type="ECO:0008006" key="4">
    <source>
        <dbReference type="Google" id="ProtNLM"/>
    </source>
</evidence>
<dbReference type="HOGENOM" id="CLU_1240267_0_0_1"/>
<feature type="compositionally biased region" description="Basic and acidic residues" evidence="1">
    <location>
        <begin position="202"/>
        <end position="223"/>
    </location>
</feature>
<feature type="region of interest" description="Disordered" evidence="1">
    <location>
        <begin position="57"/>
        <end position="223"/>
    </location>
</feature>
<feature type="compositionally biased region" description="Basic and acidic residues" evidence="1">
    <location>
        <begin position="138"/>
        <end position="173"/>
    </location>
</feature>
<organism evidence="3">
    <name type="scientific">Grosmannia clavigera (strain kw1407 / UAMH 11150)</name>
    <name type="common">Blue stain fungus</name>
    <name type="synonym">Graphiocladiella clavigera</name>
    <dbReference type="NCBI Taxonomy" id="655863"/>
    <lineage>
        <taxon>Eukaryota</taxon>
        <taxon>Fungi</taxon>
        <taxon>Dikarya</taxon>
        <taxon>Ascomycota</taxon>
        <taxon>Pezizomycotina</taxon>
        <taxon>Sordariomycetes</taxon>
        <taxon>Sordariomycetidae</taxon>
        <taxon>Ophiostomatales</taxon>
        <taxon>Ophiostomataceae</taxon>
        <taxon>Leptographium</taxon>
    </lineage>
</organism>
<dbReference type="AlphaFoldDB" id="F0XUI4"/>
<evidence type="ECO:0000313" key="2">
    <source>
        <dbReference type="EMBL" id="EFW98543.1"/>
    </source>
</evidence>